<sequence>MTDNQQIHLEDILDELMLEESEPSHEALTKWCARYPQHRDALVRFFATWAVQCELPEQTQIDEGRIGNLLVSHALNVLHRQESAAAPDPHAAAAPRLCEAIASSGLSEEEFGRQCSLDDSIIGKLNRRMIRPASIPSGCFERIAGALGRAVEFVHAMLSGEPVRLGSYKARGRPEATVEEFLEAVRASDLSEDAKSEWIRIVDAERGGEEAE</sequence>
<dbReference type="RefSeq" id="WP_126728056.1">
    <property type="nucleotide sequence ID" value="NZ_RYZH01000081.1"/>
</dbReference>
<comment type="caution">
    <text evidence="1">The sequence shown here is derived from an EMBL/GenBank/DDBJ whole genome shotgun (WGS) entry which is preliminary data.</text>
</comment>
<dbReference type="OrthoDB" id="7986077at2"/>
<dbReference type="Proteomes" id="UP000280296">
    <property type="component" value="Unassembled WGS sequence"/>
</dbReference>
<reference evidence="1 2" key="2">
    <citation type="submission" date="2019-01" db="EMBL/GenBank/DDBJ databases">
        <title>Tautonia sociabilis, a novel thermotolerant planctomycete of Isosphaeraceae family, isolated from a 4000 m deep subterranean habitat.</title>
        <authorList>
            <person name="Kovaleva O.L."/>
            <person name="Elcheninov A.G."/>
            <person name="Van Heerden E."/>
            <person name="Toshchakov S.V."/>
            <person name="Novikov A."/>
            <person name="Bonch-Osmolovskaya E.A."/>
            <person name="Kublanov I.V."/>
        </authorList>
    </citation>
    <scope>NUCLEOTIDE SEQUENCE [LARGE SCALE GENOMIC DNA]</scope>
    <source>
        <strain evidence="1 2">GM2012</strain>
    </source>
</reference>
<reference evidence="1 2" key="1">
    <citation type="submission" date="2018-12" db="EMBL/GenBank/DDBJ databases">
        <authorList>
            <person name="Toschakov S.V."/>
        </authorList>
    </citation>
    <scope>NUCLEOTIDE SEQUENCE [LARGE SCALE GENOMIC DNA]</scope>
    <source>
        <strain evidence="1 2">GM2012</strain>
    </source>
</reference>
<dbReference type="AlphaFoldDB" id="A0A432MDC4"/>
<name>A0A432MDC4_9BACT</name>
<keyword evidence="2" id="KW-1185">Reference proteome</keyword>
<protein>
    <submittedName>
        <fullName evidence="1">Uncharacterized protein</fullName>
    </submittedName>
</protein>
<organism evidence="1 2">
    <name type="scientific">Tautonia sociabilis</name>
    <dbReference type="NCBI Taxonomy" id="2080755"/>
    <lineage>
        <taxon>Bacteria</taxon>
        <taxon>Pseudomonadati</taxon>
        <taxon>Planctomycetota</taxon>
        <taxon>Planctomycetia</taxon>
        <taxon>Isosphaerales</taxon>
        <taxon>Isosphaeraceae</taxon>
        <taxon>Tautonia</taxon>
    </lineage>
</organism>
<gene>
    <name evidence="1" type="ORF">TsocGM_24295</name>
</gene>
<dbReference type="EMBL" id="RYZH01000081">
    <property type="protein sequence ID" value="RUL81893.1"/>
    <property type="molecule type" value="Genomic_DNA"/>
</dbReference>
<proteinExistence type="predicted"/>
<accession>A0A432MDC4</accession>
<evidence type="ECO:0000313" key="1">
    <source>
        <dbReference type="EMBL" id="RUL81893.1"/>
    </source>
</evidence>
<evidence type="ECO:0000313" key="2">
    <source>
        <dbReference type="Proteomes" id="UP000280296"/>
    </source>
</evidence>